<keyword evidence="6" id="KW-1185">Reference proteome</keyword>
<dbReference type="SUPFAM" id="SSF48008">
    <property type="entry name" value="GntR ligand-binding domain-like"/>
    <property type="match status" value="1"/>
</dbReference>
<protein>
    <submittedName>
        <fullName evidence="5">DNA-binding GntR family transcriptional regulator</fullName>
    </submittedName>
</protein>
<dbReference type="PANTHER" id="PTHR43537:SF5">
    <property type="entry name" value="UXU OPERON TRANSCRIPTIONAL REGULATOR"/>
    <property type="match status" value="1"/>
</dbReference>
<gene>
    <name evidence="5" type="ORF">EDD26_1113</name>
</gene>
<dbReference type="SUPFAM" id="SSF46785">
    <property type="entry name" value="Winged helix' DNA-binding domain"/>
    <property type="match status" value="1"/>
</dbReference>
<dbReference type="GO" id="GO:0003677">
    <property type="term" value="F:DNA binding"/>
    <property type="evidence" value="ECO:0007669"/>
    <property type="project" value="UniProtKB-KW"/>
</dbReference>
<dbReference type="Gene3D" id="1.10.10.10">
    <property type="entry name" value="Winged helix-like DNA-binding domain superfamily/Winged helix DNA-binding domain"/>
    <property type="match status" value="1"/>
</dbReference>
<evidence type="ECO:0000256" key="3">
    <source>
        <dbReference type="ARBA" id="ARBA00023163"/>
    </source>
</evidence>
<dbReference type="PANTHER" id="PTHR43537">
    <property type="entry name" value="TRANSCRIPTIONAL REGULATOR, GNTR FAMILY"/>
    <property type="match status" value="1"/>
</dbReference>
<dbReference type="InterPro" id="IPR008920">
    <property type="entry name" value="TF_FadR/GntR_C"/>
</dbReference>
<dbReference type="SMART" id="SM00895">
    <property type="entry name" value="FCD"/>
    <property type="match status" value="1"/>
</dbReference>
<sequence length="236" mass="25429">MLDTVGNMTVDAQFRSLGSIERVTRRELILDRLRSAVSTGELAPGTHLAETELSASLGVSRGTLREALRHLEEEGLLSKDARGRLSVRVVTPEEVREIFDVRFALESAAAEVVCQRDDLDEVVPQLREALARMEESEQASIADQVAADLAFHEAICIASGNHTLVESWRRVSGLARAVITAAGQETAIANMSAARHAPIVEAIASGDADLARGVLRAHNTSARDVIAARMEASLSR</sequence>
<dbReference type="InterPro" id="IPR000524">
    <property type="entry name" value="Tscrpt_reg_HTH_GntR"/>
</dbReference>
<dbReference type="InterPro" id="IPR036390">
    <property type="entry name" value="WH_DNA-bd_sf"/>
</dbReference>
<comment type="caution">
    <text evidence="5">The sequence shown here is derived from an EMBL/GenBank/DDBJ whole genome shotgun (WGS) entry which is preliminary data.</text>
</comment>
<dbReference type="PROSITE" id="PS50949">
    <property type="entry name" value="HTH_GNTR"/>
    <property type="match status" value="1"/>
</dbReference>
<dbReference type="CDD" id="cd07377">
    <property type="entry name" value="WHTH_GntR"/>
    <property type="match status" value="1"/>
</dbReference>
<dbReference type="InterPro" id="IPR036388">
    <property type="entry name" value="WH-like_DNA-bd_sf"/>
</dbReference>
<dbReference type="EMBL" id="RKHJ01000001">
    <property type="protein sequence ID" value="ROR65744.1"/>
    <property type="molecule type" value="Genomic_DNA"/>
</dbReference>
<accession>A0A3N2ARV4</accession>
<keyword evidence="1" id="KW-0805">Transcription regulation</keyword>
<dbReference type="PRINTS" id="PR00035">
    <property type="entry name" value="HTHGNTR"/>
</dbReference>
<organism evidence="5 6">
    <name type="scientific">Agrococcus jenensis</name>
    <dbReference type="NCBI Taxonomy" id="46353"/>
    <lineage>
        <taxon>Bacteria</taxon>
        <taxon>Bacillati</taxon>
        <taxon>Actinomycetota</taxon>
        <taxon>Actinomycetes</taxon>
        <taxon>Micrococcales</taxon>
        <taxon>Microbacteriaceae</taxon>
        <taxon>Agrococcus</taxon>
    </lineage>
</organism>
<evidence type="ECO:0000313" key="5">
    <source>
        <dbReference type="EMBL" id="ROR65744.1"/>
    </source>
</evidence>
<evidence type="ECO:0000256" key="1">
    <source>
        <dbReference type="ARBA" id="ARBA00023015"/>
    </source>
</evidence>
<dbReference type="GO" id="GO:0003700">
    <property type="term" value="F:DNA-binding transcription factor activity"/>
    <property type="evidence" value="ECO:0007669"/>
    <property type="project" value="InterPro"/>
</dbReference>
<dbReference type="Pfam" id="PF07729">
    <property type="entry name" value="FCD"/>
    <property type="match status" value="1"/>
</dbReference>
<proteinExistence type="predicted"/>
<feature type="domain" description="HTH gntR-type" evidence="4">
    <location>
        <begin position="23"/>
        <end position="92"/>
    </location>
</feature>
<keyword evidence="3" id="KW-0804">Transcription</keyword>
<dbReference type="Pfam" id="PF00392">
    <property type="entry name" value="GntR"/>
    <property type="match status" value="1"/>
</dbReference>
<dbReference type="InterPro" id="IPR011711">
    <property type="entry name" value="GntR_C"/>
</dbReference>
<evidence type="ECO:0000259" key="4">
    <source>
        <dbReference type="PROSITE" id="PS50949"/>
    </source>
</evidence>
<dbReference type="SMART" id="SM00345">
    <property type="entry name" value="HTH_GNTR"/>
    <property type="match status" value="1"/>
</dbReference>
<reference evidence="5 6" key="1">
    <citation type="submission" date="2018-11" db="EMBL/GenBank/DDBJ databases">
        <title>Sequencing the genomes of 1000 actinobacteria strains.</title>
        <authorList>
            <person name="Klenk H.-P."/>
        </authorList>
    </citation>
    <scope>NUCLEOTIDE SEQUENCE [LARGE SCALE GENOMIC DNA]</scope>
    <source>
        <strain evidence="5 6">DSM 9580</strain>
    </source>
</reference>
<dbReference type="AlphaFoldDB" id="A0A3N2ARV4"/>
<name>A0A3N2ARV4_9MICO</name>
<evidence type="ECO:0000313" key="6">
    <source>
        <dbReference type="Proteomes" id="UP000275456"/>
    </source>
</evidence>
<dbReference type="Proteomes" id="UP000275456">
    <property type="component" value="Unassembled WGS sequence"/>
</dbReference>
<dbReference type="Gene3D" id="1.20.120.530">
    <property type="entry name" value="GntR ligand-binding domain-like"/>
    <property type="match status" value="1"/>
</dbReference>
<keyword evidence="2 5" id="KW-0238">DNA-binding</keyword>
<evidence type="ECO:0000256" key="2">
    <source>
        <dbReference type="ARBA" id="ARBA00023125"/>
    </source>
</evidence>